<feature type="transmembrane region" description="Helical" evidence="1">
    <location>
        <begin position="353"/>
        <end position="375"/>
    </location>
</feature>
<feature type="transmembrane region" description="Helical" evidence="1">
    <location>
        <begin position="78"/>
        <end position="99"/>
    </location>
</feature>
<evidence type="ECO:0000313" key="3">
    <source>
        <dbReference type="Proteomes" id="UP001157091"/>
    </source>
</evidence>
<feature type="transmembrane region" description="Helical" evidence="1">
    <location>
        <begin position="167"/>
        <end position="187"/>
    </location>
</feature>
<keyword evidence="1" id="KW-1133">Transmembrane helix</keyword>
<name>A0ABQ6I7E4_9MICO</name>
<feature type="transmembrane region" description="Helical" evidence="1">
    <location>
        <begin position="267"/>
        <end position="287"/>
    </location>
</feature>
<dbReference type="Gene3D" id="1.20.1250.20">
    <property type="entry name" value="MFS general substrate transporter like domains"/>
    <property type="match status" value="1"/>
</dbReference>
<evidence type="ECO:0000256" key="1">
    <source>
        <dbReference type="SAM" id="Phobius"/>
    </source>
</evidence>
<feature type="transmembrane region" description="Helical" evidence="1">
    <location>
        <begin position="45"/>
        <end position="66"/>
    </location>
</feature>
<dbReference type="Proteomes" id="UP001157091">
    <property type="component" value="Unassembled WGS sequence"/>
</dbReference>
<dbReference type="EMBL" id="BSUK01000001">
    <property type="protein sequence ID" value="GMA26562.1"/>
    <property type="molecule type" value="Genomic_DNA"/>
</dbReference>
<dbReference type="InterPro" id="IPR011701">
    <property type="entry name" value="MFS"/>
</dbReference>
<feature type="transmembrane region" description="Helical" evidence="1">
    <location>
        <begin position="139"/>
        <end position="161"/>
    </location>
</feature>
<dbReference type="RefSeq" id="WP_284294801.1">
    <property type="nucleotide sequence ID" value="NZ_BSUK01000001.1"/>
</dbReference>
<feature type="transmembrane region" description="Helical" evidence="1">
    <location>
        <begin position="381"/>
        <end position="403"/>
    </location>
</feature>
<accession>A0ABQ6I7E4</accession>
<comment type="caution">
    <text evidence="2">The sequence shown here is derived from an EMBL/GenBank/DDBJ whole genome shotgun (WGS) entry which is preliminary data.</text>
</comment>
<dbReference type="InterPro" id="IPR036259">
    <property type="entry name" value="MFS_trans_sf"/>
</dbReference>
<feature type="transmembrane region" description="Helical" evidence="1">
    <location>
        <begin position="228"/>
        <end position="247"/>
    </location>
</feature>
<dbReference type="Pfam" id="PF07690">
    <property type="entry name" value="MFS_1"/>
    <property type="match status" value="1"/>
</dbReference>
<dbReference type="CDD" id="cd17339">
    <property type="entry name" value="MFS_NIMT_CynX_like"/>
    <property type="match status" value="1"/>
</dbReference>
<keyword evidence="1" id="KW-0812">Transmembrane</keyword>
<sequence>MSPAAPAPRAPRALLALVGVLLVAANLRASITSVGPVLDDVRSDLHLSSAAGSALISLPLVAFALVSPVTPALARRLGLERALACALGVLAVGVVLRSVPGPGLLWVGTVLLGVAIAVLNVALPAVVKRDHPTRIGTLTGAYSAVQSTFAALAAGLAVPVADAATSGWRLALGIWAGLALVALAFVLPQRHRPTVVSSAQDAVALDDAPAVSPAPPDPGRRSPWGTALGWQVTLFMGLQSVTFYVLITWLPSVEHDHGVSASAAGVHLLLLNGFGIAGSLACSALLHRLRDQRILGLGGPLLFASAVAGLLAAPGAAALWACLAGVAGGMCIVLALSLFGLRTTDHHQAASLSGMAQSVGYVLAAAGPIVFGALHDATGSWHAPLVTLLGVSAGQAVFGTLAGRARTLA</sequence>
<dbReference type="PANTHER" id="PTHR23523:SF2">
    <property type="entry name" value="2-NITROIMIDAZOLE TRANSPORTER"/>
    <property type="match status" value="1"/>
</dbReference>
<dbReference type="PANTHER" id="PTHR23523">
    <property type="match status" value="1"/>
</dbReference>
<keyword evidence="1" id="KW-0472">Membrane</keyword>
<organism evidence="2 3">
    <name type="scientific">Luteimicrobium album</name>
    <dbReference type="NCBI Taxonomy" id="1054550"/>
    <lineage>
        <taxon>Bacteria</taxon>
        <taxon>Bacillati</taxon>
        <taxon>Actinomycetota</taxon>
        <taxon>Actinomycetes</taxon>
        <taxon>Micrococcales</taxon>
        <taxon>Luteimicrobium</taxon>
    </lineage>
</organism>
<proteinExistence type="predicted"/>
<protein>
    <submittedName>
        <fullName evidence="2">Cyanate transporter</fullName>
    </submittedName>
</protein>
<reference evidence="3" key="1">
    <citation type="journal article" date="2019" name="Int. J. Syst. Evol. Microbiol.">
        <title>The Global Catalogue of Microorganisms (GCM) 10K type strain sequencing project: providing services to taxonomists for standard genome sequencing and annotation.</title>
        <authorList>
            <consortium name="The Broad Institute Genomics Platform"/>
            <consortium name="The Broad Institute Genome Sequencing Center for Infectious Disease"/>
            <person name="Wu L."/>
            <person name="Ma J."/>
        </authorList>
    </citation>
    <scope>NUCLEOTIDE SEQUENCE [LARGE SCALE GENOMIC DNA]</scope>
    <source>
        <strain evidence="3">NBRC 106348</strain>
    </source>
</reference>
<feature type="transmembrane region" description="Helical" evidence="1">
    <location>
        <begin position="318"/>
        <end position="341"/>
    </location>
</feature>
<evidence type="ECO:0000313" key="2">
    <source>
        <dbReference type="EMBL" id="GMA26562.1"/>
    </source>
</evidence>
<feature type="transmembrane region" description="Helical" evidence="1">
    <location>
        <begin position="105"/>
        <end position="127"/>
    </location>
</feature>
<dbReference type="InterPro" id="IPR052524">
    <property type="entry name" value="MFS_Cyanate_Porter"/>
</dbReference>
<gene>
    <name evidence="2" type="ORF">GCM10025864_43210</name>
</gene>
<keyword evidence="3" id="KW-1185">Reference proteome</keyword>
<feature type="transmembrane region" description="Helical" evidence="1">
    <location>
        <begin position="294"/>
        <end position="312"/>
    </location>
</feature>
<dbReference type="SUPFAM" id="SSF103473">
    <property type="entry name" value="MFS general substrate transporter"/>
    <property type="match status" value="1"/>
</dbReference>